<dbReference type="GO" id="GO:0004595">
    <property type="term" value="F:pantetheine-phosphate adenylyltransferase activity"/>
    <property type="evidence" value="ECO:0007669"/>
    <property type="project" value="UniProtKB-UniRule"/>
</dbReference>
<organism evidence="11 12">
    <name type="scientific">Eggerthia catenaformis OT 569 = DSM 20559</name>
    <dbReference type="NCBI Taxonomy" id="999415"/>
    <lineage>
        <taxon>Bacteria</taxon>
        <taxon>Bacillati</taxon>
        <taxon>Bacillota</taxon>
        <taxon>Erysipelotrichia</taxon>
        <taxon>Erysipelotrichales</taxon>
        <taxon>Coprobacillaceae</taxon>
        <taxon>Eggerthia</taxon>
    </lineage>
</organism>
<evidence type="ECO:0000256" key="2">
    <source>
        <dbReference type="ARBA" id="ARBA00022679"/>
    </source>
</evidence>
<comment type="cofactor">
    <cofactor evidence="9">
        <name>Mg(2+)</name>
        <dbReference type="ChEBI" id="CHEBI:18420"/>
    </cofactor>
</comment>
<dbReference type="HAMAP" id="MF_00151">
    <property type="entry name" value="PPAT_bact"/>
    <property type="match status" value="1"/>
</dbReference>
<dbReference type="Proteomes" id="UP000011758">
    <property type="component" value="Unassembled WGS sequence"/>
</dbReference>
<feature type="binding site" evidence="9">
    <location>
        <position position="97"/>
    </location>
    <ligand>
        <name>ATP</name>
        <dbReference type="ChEBI" id="CHEBI:30616"/>
    </ligand>
</feature>
<proteinExistence type="inferred from homology"/>
<dbReference type="RefSeq" id="WP_004802367.1">
    <property type="nucleotide sequence ID" value="NZ_AUGJ01000010.1"/>
</dbReference>
<feature type="domain" description="Cytidyltransferase-like" evidence="10">
    <location>
        <begin position="4"/>
        <end position="132"/>
    </location>
</feature>
<evidence type="ECO:0000313" key="12">
    <source>
        <dbReference type="Proteomes" id="UP000011758"/>
    </source>
</evidence>
<comment type="function">
    <text evidence="9">Reversibly transfers an adenylyl group from ATP to 4'-phosphopantetheine, yielding dephospho-CoA (dPCoA) and pyrophosphate.</text>
</comment>
<dbReference type="EC" id="2.7.7.3" evidence="9"/>
<dbReference type="PANTHER" id="PTHR21342">
    <property type="entry name" value="PHOSPHOPANTETHEINE ADENYLYLTRANSFERASE"/>
    <property type="match status" value="1"/>
</dbReference>
<dbReference type="GO" id="GO:0015937">
    <property type="term" value="P:coenzyme A biosynthetic process"/>
    <property type="evidence" value="ECO:0007669"/>
    <property type="project" value="UniProtKB-UniRule"/>
</dbReference>
<evidence type="ECO:0000256" key="6">
    <source>
        <dbReference type="ARBA" id="ARBA00022842"/>
    </source>
</evidence>
<keyword evidence="3 9" id="KW-0548">Nucleotidyltransferase</keyword>
<dbReference type="PATRIC" id="fig|999415.3.peg.857"/>
<dbReference type="Gene3D" id="3.40.50.620">
    <property type="entry name" value="HUPs"/>
    <property type="match status" value="1"/>
</dbReference>
<evidence type="ECO:0000313" key="11">
    <source>
        <dbReference type="EMBL" id="EMD16809.1"/>
    </source>
</evidence>
<comment type="similarity">
    <text evidence="9">Belongs to the bacterial CoaD family.</text>
</comment>
<keyword evidence="1 9" id="KW-0963">Cytoplasm</keyword>
<comment type="subcellular location">
    <subcellularLocation>
        <location evidence="9">Cytoplasm</location>
    </subcellularLocation>
</comment>
<keyword evidence="4 9" id="KW-0547">Nucleotide-binding</keyword>
<dbReference type="GO" id="GO:0005524">
    <property type="term" value="F:ATP binding"/>
    <property type="evidence" value="ECO:0007669"/>
    <property type="project" value="UniProtKB-KW"/>
</dbReference>
<feature type="binding site" evidence="9">
    <location>
        <begin position="87"/>
        <end position="89"/>
    </location>
    <ligand>
        <name>ATP</name>
        <dbReference type="ChEBI" id="CHEBI:30616"/>
    </ligand>
</feature>
<keyword evidence="6 9" id="KW-0460">Magnesium</keyword>
<dbReference type="SUPFAM" id="SSF52374">
    <property type="entry name" value="Nucleotidylyl transferase"/>
    <property type="match status" value="1"/>
</dbReference>
<feature type="site" description="Transition state stabilizer" evidence="9">
    <location>
        <position position="16"/>
    </location>
</feature>
<dbReference type="STRING" id="999415.HMPREF9943_00851"/>
<sequence length="160" mass="18257">MKAVYAGTFDPITNGHLDIIKRASKLFDKVYVTIFENPDKKGLFNIEERLLLIKETVKDLDNVYVDFSDKLAVEYARKVGAGALIRGLRATQDYHYESMMAYANQYLDDEIEIVFLMSHLNQTFISSSNIKEIASHHHDVSPLVPECVNKALIKKFGDKK</sequence>
<evidence type="ECO:0000256" key="1">
    <source>
        <dbReference type="ARBA" id="ARBA00022490"/>
    </source>
</evidence>
<dbReference type="UniPathway" id="UPA00241">
    <property type="reaction ID" value="UER00355"/>
</dbReference>
<dbReference type="InterPro" id="IPR004821">
    <property type="entry name" value="Cyt_trans-like"/>
</dbReference>
<comment type="subunit">
    <text evidence="9">Homohexamer.</text>
</comment>
<comment type="caution">
    <text evidence="11">The sequence shown here is derived from an EMBL/GenBank/DDBJ whole genome shotgun (WGS) entry which is preliminary data.</text>
</comment>
<keyword evidence="12" id="KW-1185">Reference proteome</keyword>
<evidence type="ECO:0000256" key="8">
    <source>
        <dbReference type="ARBA" id="ARBA00029346"/>
    </source>
</evidence>
<evidence type="ECO:0000256" key="5">
    <source>
        <dbReference type="ARBA" id="ARBA00022840"/>
    </source>
</evidence>
<evidence type="ECO:0000256" key="9">
    <source>
        <dbReference type="HAMAP-Rule" id="MF_00151"/>
    </source>
</evidence>
<keyword evidence="2 9" id="KW-0808">Transferase</keyword>
<feature type="binding site" evidence="9">
    <location>
        <position position="86"/>
    </location>
    <ligand>
        <name>substrate</name>
    </ligand>
</feature>
<dbReference type="InterPro" id="IPR014729">
    <property type="entry name" value="Rossmann-like_a/b/a_fold"/>
</dbReference>
<name>M2PML7_9FIRM</name>
<dbReference type="EMBL" id="AGEJ01000013">
    <property type="protein sequence ID" value="EMD16809.1"/>
    <property type="molecule type" value="Genomic_DNA"/>
</dbReference>
<feature type="binding site" evidence="9">
    <location>
        <position position="40"/>
    </location>
    <ligand>
        <name>substrate</name>
    </ligand>
</feature>
<keyword evidence="5 9" id="KW-0067">ATP-binding</keyword>
<feature type="binding site" evidence="9">
    <location>
        <position position="72"/>
    </location>
    <ligand>
        <name>substrate</name>
    </ligand>
</feature>
<protein>
    <recommendedName>
        <fullName evidence="9">Phosphopantetheine adenylyltransferase</fullName>
        <ecNumber evidence="9">2.7.7.3</ecNumber>
    </recommendedName>
    <alternativeName>
        <fullName evidence="9">Dephospho-CoA pyrophosphorylase</fullName>
    </alternativeName>
    <alternativeName>
        <fullName evidence="9">Pantetheine-phosphate adenylyltransferase</fullName>
        <shortName evidence="9">PPAT</shortName>
    </alternativeName>
</protein>
<evidence type="ECO:0000256" key="7">
    <source>
        <dbReference type="ARBA" id="ARBA00022993"/>
    </source>
</evidence>
<dbReference type="GO" id="GO:0005737">
    <property type="term" value="C:cytoplasm"/>
    <property type="evidence" value="ECO:0007669"/>
    <property type="project" value="UniProtKB-SubCell"/>
</dbReference>
<keyword evidence="7 9" id="KW-0173">Coenzyme A biosynthesis</keyword>
<reference evidence="11 12" key="1">
    <citation type="submission" date="2013-02" db="EMBL/GenBank/DDBJ databases">
        <title>The Genome Sequence of Lactobacillus catenaformis F0143.</title>
        <authorList>
            <consortium name="The Broad Institute Genome Sequencing Platform"/>
            <person name="Earl A."/>
            <person name="Ward D."/>
            <person name="Feldgarden M."/>
            <person name="Gevers D."/>
            <person name="Izard J."/>
            <person name="Blanton J.M."/>
            <person name="Mathney J."/>
            <person name="Dewhirst F.E."/>
            <person name="Young S.K."/>
            <person name="Zeng Q."/>
            <person name="Gargeya S."/>
            <person name="Fitzgerald M."/>
            <person name="Haas B."/>
            <person name="Abouelleil A."/>
            <person name="Alvarado L."/>
            <person name="Arachchi H.M."/>
            <person name="Berlin A."/>
            <person name="Chapman S.B."/>
            <person name="Gearin G."/>
            <person name="Goldberg J."/>
            <person name="Griggs A."/>
            <person name="Gujja S."/>
            <person name="Hansen M."/>
            <person name="Heiman D."/>
            <person name="Howarth C."/>
            <person name="Larimer J."/>
            <person name="Lui A."/>
            <person name="MacDonald P.J.P."/>
            <person name="McCowen C."/>
            <person name="Montmayeur A."/>
            <person name="Murphy C."/>
            <person name="Neiman D."/>
            <person name="Pearson M."/>
            <person name="Priest M."/>
            <person name="Roberts A."/>
            <person name="Saif S."/>
            <person name="Shea T."/>
            <person name="Sisk P."/>
            <person name="Stolte C."/>
            <person name="Sykes S."/>
            <person name="Wortman J."/>
            <person name="Nusbaum C."/>
            <person name="Birren B."/>
        </authorList>
    </citation>
    <scope>NUCLEOTIDE SEQUENCE [LARGE SCALE GENOMIC DNA]</scope>
    <source>
        <strain evidence="11 12">OT 569</strain>
    </source>
</reference>
<dbReference type="Pfam" id="PF01467">
    <property type="entry name" value="CTP_transf_like"/>
    <property type="match status" value="1"/>
</dbReference>
<dbReference type="InterPro" id="IPR001980">
    <property type="entry name" value="PPAT"/>
</dbReference>
<dbReference type="NCBIfam" id="TIGR00125">
    <property type="entry name" value="cyt_tran_rel"/>
    <property type="match status" value="1"/>
</dbReference>
<dbReference type="eggNOG" id="COG0669">
    <property type="taxonomic scope" value="Bacteria"/>
</dbReference>
<dbReference type="CDD" id="cd02163">
    <property type="entry name" value="PPAT"/>
    <property type="match status" value="1"/>
</dbReference>
<evidence type="ECO:0000259" key="10">
    <source>
        <dbReference type="Pfam" id="PF01467"/>
    </source>
</evidence>
<feature type="binding site" evidence="9">
    <location>
        <begin position="122"/>
        <end position="128"/>
    </location>
    <ligand>
        <name>ATP</name>
        <dbReference type="ChEBI" id="CHEBI:30616"/>
    </ligand>
</feature>
<evidence type="ECO:0000256" key="4">
    <source>
        <dbReference type="ARBA" id="ARBA00022741"/>
    </source>
</evidence>
<dbReference type="NCBIfam" id="TIGR01510">
    <property type="entry name" value="coaD_prev_kdtB"/>
    <property type="match status" value="1"/>
</dbReference>
<accession>M2PML7</accession>
<evidence type="ECO:0000256" key="3">
    <source>
        <dbReference type="ARBA" id="ARBA00022695"/>
    </source>
</evidence>
<dbReference type="PRINTS" id="PR01020">
    <property type="entry name" value="LPSBIOSNTHSS"/>
</dbReference>
<feature type="binding site" evidence="9">
    <location>
        <begin position="8"/>
        <end position="9"/>
    </location>
    <ligand>
        <name>ATP</name>
        <dbReference type="ChEBI" id="CHEBI:30616"/>
    </ligand>
</feature>
<feature type="binding site" evidence="9">
    <location>
        <position position="16"/>
    </location>
    <ligand>
        <name>ATP</name>
        <dbReference type="ChEBI" id="CHEBI:30616"/>
    </ligand>
</feature>
<gene>
    <name evidence="9" type="primary">coaD</name>
    <name evidence="11" type="ORF">HMPREF9943_00851</name>
</gene>
<comment type="pathway">
    <text evidence="9">Cofactor biosynthesis; coenzyme A biosynthesis; CoA from (R)-pantothenate: step 4/5.</text>
</comment>
<feature type="binding site" evidence="9">
    <location>
        <position position="8"/>
    </location>
    <ligand>
        <name>substrate</name>
    </ligand>
</feature>
<comment type="catalytic activity">
    <reaction evidence="8 9">
        <text>(R)-4'-phosphopantetheine + ATP + H(+) = 3'-dephospho-CoA + diphosphate</text>
        <dbReference type="Rhea" id="RHEA:19801"/>
        <dbReference type="ChEBI" id="CHEBI:15378"/>
        <dbReference type="ChEBI" id="CHEBI:30616"/>
        <dbReference type="ChEBI" id="CHEBI:33019"/>
        <dbReference type="ChEBI" id="CHEBI:57328"/>
        <dbReference type="ChEBI" id="CHEBI:61723"/>
        <dbReference type="EC" id="2.7.7.3"/>
    </reaction>
</comment>
<dbReference type="PANTHER" id="PTHR21342:SF1">
    <property type="entry name" value="PHOSPHOPANTETHEINE ADENYLYLTRANSFERASE"/>
    <property type="match status" value="1"/>
</dbReference>
<dbReference type="AlphaFoldDB" id="M2PML7"/>